<reference evidence="1 2" key="1">
    <citation type="submission" date="2014-04" db="EMBL/GenBank/DDBJ databases">
        <authorList>
            <consortium name="DOE Joint Genome Institute"/>
            <person name="Kuo A."/>
            <person name="Zuccaro A."/>
            <person name="Kohler A."/>
            <person name="Nagy L.G."/>
            <person name="Floudas D."/>
            <person name="Copeland A."/>
            <person name="Barry K.W."/>
            <person name="Cichocki N."/>
            <person name="Veneault-Fourrey C."/>
            <person name="LaButti K."/>
            <person name="Lindquist E.A."/>
            <person name="Lipzen A."/>
            <person name="Lundell T."/>
            <person name="Morin E."/>
            <person name="Murat C."/>
            <person name="Sun H."/>
            <person name="Tunlid A."/>
            <person name="Henrissat B."/>
            <person name="Grigoriev I.V."/>
            <person name="Hibbett D.S."/>
            <person name="Martin F."/>
            <person name="Nordberg H.P."/>
            <person name="Cantor M.N."/>
            <person name="Hua S.X."/>
        </authorList>
    </citation>
    <scope>NUCLEOTIDE SEQUENCE [LARGE SCALE GENOMIC DNA]</scope>
    <source>
        <strain evidence="1 2">MAFF 305830</strain>
    </source>
</reference>
<dbReference type="AlphaFoldDB" id="A0A0C2WWR2"/>
<dbReference type="HOGENOM" id="CLU_2135083_0_0_1"/>
<name>A0A0C2WWR2_SERVB</name>
<reference evidence="2" key="2">
    <citation type="submission" date="2015-01" db="EMBL/GenBank/DDBJ databases">
        <title>Evolutionary Origins and Diversification of the Mycorrhizal Mutualists.</title>
        <authorList>
            <consortium name="DOE Joint Genome Institute"/>
            <consortium name="Mycorrhizal Genomics Consortium"/>
            <person name="Kohler A."/>
            <person name="Kuo A."/>
            <person name="Nagy L.G."/>
            <person name="Floudas D."/>
            <person name="Copeland A."/>
            <person name="Barry K.W."/>
            <person name="Cichocki N."/>
            <person name="Veneault-Fourrey C."/>
            <person name="LaButti K."/>
            <person name="Lindquist E.A."/>
            <person name="Lipzen A."/>
            <person name="Lundell T."/>
            <person name="Morin E."/>
            <person name="Murat C."/>
            <person name="Riley R."/>
            <person name="Ohm R."/>
            <person name="Sun H."/>
            <person name="Tunlid A."/>
            <person name="Henrissat B."/>
            <person name="Grigoriev I.V."/>
            <person name="Hibbett D.S."/>
            <person name="Martin F."/>
        </authorList>
    </citation>
    <scope>NUCLEOTIDE SEQUENCE [LARGE SCALE GENOMIC DNA]</scope>
    <source>
        <strain evidence="2">MAFF 305830</strain>
    </source>
</reference>
<protein>
    <submittedName>
        <fullName evidence="1">Uncharacterized protein</fullName>
    </submittedName>
</protein>
<sequence length="113" mass="12863">MSNRRITKLCISVIAAAATCLHISLFFAHSRLRYRDRVSDPAMVRCRCQCLWRLSLLASRVYGPAMINLSINPVTEQLPSSSFHYFGMNHNGRSGFQFCAWQHSPGRWLACTV</sequence>
<dbReference type="Proteomes" id="UP000054097">
    <property type="component" value="Unassembled WGS sequence"/>
</dbReference>
<evidence type="ECO:0000313" key="1">
    <source>
        <dbReference type="EMBL" id="KIM21802.1"/>
    </source>
</evidence>
<proteinExistence type="predicted"/>
<gene>
    <name evidence="1" type="ORF">M408DRAFT_300572</name>
</gene>
<organism evidence="1 2">
    <name type="scientific">Serendipita vermifera MAFF 305830</name>
    <dbReference type="NCBI Taxonomy" id="933852"/>
    <lineage>
        <taxon>Eukaryota</taxon>
        <taxon>Fungi</taxon>
        <taxon>Dikarya</taxon>
        <taxon>Basidiomycota</taxon>
        <taxon>Agaricomycotina</taxon>
        <taxon>Agaricomycetes</taxon>
        <taxon>Sebacinales</taxon>
        <taxon>Serendipitaceae</taxon>
        <taxon>Serendipita</taxon>
    </lineage>
</organism>
<dbReference type="EMBL" id="KN824371">
    <property type="protein sequence ID" value="KIM21802.1"/>
    <property type="molecule type" value="Genomic_DNA"/>
</dbReference>
<accession>A0A0C2WWR2</accession>
<evidence type="ECO:0000313" key="2">
    <source>
        <dbReference type="Proteomes" id="UP000054097"/>
    </source>
</evidence>
<keyword evidence="2" id="KW-1185">Reference proteome</keyword>